<dbReference type="SUPFAM" id="SSF46565">
    <property type="entry name" value="Chaperone J-domain"/>
    <property type="match status" value="1"/>
</dbReference>
<organism evidence="2 3">
    <name type="scientific">[Clostridium] fimetarium</name>
    <dbReference type="NCBI Taxonomy" id="99656"/>
    <lineage>
        <taxon>Bacteria</taxon>
        <taxon>Bacillati</taxon>
        <taxon>Bacillota</taxon>
        <taxon>Clostridia</taxon>
        <taxon>Lachnospirales</taxon>
        <taxon>Lachnospiraceae</taxon>
    </lineage>
</organism>
<protein>
    <recommendedName>
        <fullName evidence="4">DnaJ domain-containing protein</fullName>
    </recommendedName>
</protein>
<dbReference type="OrthoDB" id="2053524at2"/>
<dbReference type="EMBL" id="FOJI01000001">
    <property type="protein sequence ID" value="SEV81670.1"/>
    <property type="molecule type" value="Genomic_DNA"/>
</dbReference>
<keyword evidence="3" id="KW-1185">Reference proteome</keyword>
<evidence type="ECO:0000256" key="1">
    <source>
        <dbReference type="ARBA" id="ARBA00022705"/>
    </source>
</evidence>
<gene>
    <name evidence="2" type="ORF">SAMN05421659_10132</name>
</gene>
<reference evidence="2 3" key="1">
    <citation type="submission" date="2016-10" db="EMBL/GenBank/DDBJ databases">
        <authorList>
            <person name="de Groot N.N."/>
        </authorList>
    </citation>
    <scope>NUCLEOTIDE SEQUENCE [LARGE SCALE GENOMIC DNA]</scope>
    <source>
        <strain evidence="2 3">DSM 9179</strain>
    </source>
</reference>
<dbReference type="Proteomes" id="UP000199701">
    <property type="component" value="Unassembled WGS sequence"/>
</dbReference>
<evidence type="ECO:0000313" key="2">
    <source>
        <dbReference type="EMBL" id="SEV81670.1"/>
    </source>
</evidence>
<dbReference type="Gene3D" id="1.10.287.110">
    <property type="entry name" value="DnaJ domain"/>
    <property type="match status" value="1"/>
</dbReference>
<name>A0A1I0M081_9FIRM</name>
<accession>A0A1I0M081</accession>
<evidence type="ECO:0000313" key="3">
    <source>
        <dbReference type="Proteomes" id="UP000199701"/>
    </source>
</evidence>
<dbReference type="STRING" id="99656.SAMN05421659_10132"/>
<dbReference type="AlphaFoldDB" id="A0A1I0M081"/>
<dbReference type="InterPro" id="IPR036869">
    <property type="entry name" value="J_dom_sf"/>
</dbReference>
<evidence type="ECO:0008006" key="4">
    <source>
        <dbReference type="Google" id="ProtNLM"/>
    </source>
</evidence>
<proteinExistence type="predicted"/>
<dbReference type="RefSeq" id="WP_092449358.1">
    <property type="nucleotide sequence ID" value="NZ_FOJI01000001.1"/>
</dbReference>
<dbReference type="GO" id="GO:0006260">
    <property type="term" value="P:DNA replication"/>
    <property type="evidence" value="ECO:0007669"/>
    <property type="project" value="UniProtKB-KW"/>
</dbReference>
<sequence length="273" mass="32469">MYCVIQEIETKKPNKYGYFKELISEIHNSSLNGTDLSYYTHHYGYERFERLIKKAYKISIHRSYREDGKVKKKQYPLGTANYYELADGWFSLYDCCDRKVNIIMKELGVTSDEVYELVDVKLDPLSETVQREFQQTEEYKTHQEYENITTEYAVTKTQFNNKYGFDGVSTEYDKCYDVFGNLMNEAYLDKIKADYVVRQEYEKRSSSYQEEYYSNYSNSYSSGIASKPSSLDKETLKQFYRVLSKKFHPDVNPEVDTSKQMQLLNQLKQEWNI</sequence>
<keyword evidence="1" id="KW-0235">DNA replication</keyword>